<evidence type="ECO:0000313" key="2">
    <source>
        <dbReference type="Proteomes" id="UP001294412"/>
    </source>
</evidence>
<protein>
    <submittedName>
        <fullName evidence="1">Uncharacterized protein</fullName>
    </submittedName>
</protein>
<evidence type="ECO:0000313" key="1">
    <source>
        <dbReference type="EMBL" id="MDY8108297.1"/>
    </source>
</evidence>
<dbReference type="RefSeq" id="WP_322185746.1">
    <property type="nucleotide sequence ID" value="NZ_JAXLPB010000001.1"/>
</dbReference>
<keyword evidence="2" id="KW-1185">Reference proteome</keyword>
<sequence length="131" mass="14119">MSALIPDLEPCSFCGGEAHFSGFSDEIECEGCEVEVAFFKNGSSAKAWNTRAEDPRLVALENELDEELRFIGGCGDGGCIIVKPVGMHTNGGCKCSRDWLKMQRFAYAHNRFADGIRSALSQPVKPEGGAA</sequence>
<dbReference type="EMBL" id="JAXLPB010000001">
    <property type="protein sequence ID" value="MDY8108297.1"/>
    <property type="molecule type" value="Genomic_DNA"/>
</dbReference>
<reference evidence="1 2" key="1">
    <citation type="submission" date="2023-12" db="EMBL/GenBank/DDBJ databases">
        <title>Description of Novel Strain Fulvimarina sp. 2208YS6-2-32 isolated from Uroteuthis (Photololigo) edulis.</title>
        <authorList>
            <person name="Park J.-S."/>
        </authorList>
    </citation>
    <scope>NUCLEOTIDE SEQUENCE [LARGE SCALE GENOMIC DNA]</scope>
    <source>
        <strain evidence="1 2">2208YS6-2-32</strain>
    </source>
</reference>
<accession>A0ABU5HZK7</accession>
<name>A0ABU5HZK7_9HYPH</name>
<organism evidence="1 2">
    <name type="scientific">Fulvimarina uroteuthidis</name>
    <dbReference type="NCBI Taxonomy" id="3098149"/>
    <lineage>
        <taxon>Bacteria</taxon>
        <taxon>Pseudomonadati</taxon>
        <taxon>Pseudomonadota</taxon>
        <taxon>Alphaproteobacteria</taxon>
        <taxon>Hyphomicrobiales</taxon>
        <taxon>Aurantimonadaceae</taxon>
        <taxon>Fulvimarina</taxon>
    </lineage>
</organism>
<proteinExistence type="predicted"/>
<gene>
    <name evidence="1" type="ORF">U0C82_03920</name>
</gene>
<dbReference type="Proteomes" id="UP001294412">
    <property type="component" value="Unassembled WGS sequence"/>
</dbReference>
<comment type="caution">
    <text evidence="1">The sequence shown here is derived from an EMBL/GenBank/DDBJ whole genome shotgun (WGS) entry which is preliminary data.</text>
</comment>